<dbReference type="SUPFAM" id="SSF51735">
    <property type="entry name" value="NAD(P)-binding Rossmann-fold domains"/>
    <property type="match status" value="1"/>
</dbReference>
<dbReference type="InterPro" id="IPR036291">
    <property type="entry name" value="NAD(P)-bd_dom_sf"/>
</dbReference>
<dbReference type="EMBL" id="JBHUCP010000019">
    <property type="protein sequence ID" value="MFD1532695.1"/>
    <property type="molecule type" value="Genomic_DNA"/>
</dbReference>
<evidence type="ECO:0000256" key="2">
    <source>
        <dbReference type="ARBA" id="ARBA00008072"/>
    </source>
</evidence>
<comment type="cofactor">
    <cofactor evidence="1 9">
        <name>Zn(2+)</name>
        <dbReference type="ChEBI" id="CHEBI:29105"/>
    </cofactor>
</comment>
<evidence type="ECO:0000256" key="4">
    <source>
        <dbReference type="ARBA" id="ARBA00022723"/>
    </source>
</evidence>
<comment type="catalytic activity">
    <reaction evidence="7">
        <text>a secondary alcohol + NAD(+) = a ketone + NADH + H(+)</text>
        <dbReference type="Rhea" id="RHEA:10740"/>
        <dbReference type="ChEBI" id="CHEBI:15378"/>
        <dbReference type="ChEBI" id="CHEBI:17087"/>
        <dbReference type="ChEBI" id="CHEBI:35681"/>
        <dbReference type="ChEBI" id="CHEBI:57540"/>
        <dbReference type="ChEBI" id="CHEBI:57945"/>
        <dbReference type="EC" id="1.1.1.1"/>
    </reaction>
</comment>
<evidence type="ECO:0000256" key="5">
    <source>
        <dbReference type="ARBA" id="ARBA00022833"/>
    </source>
</evidence>
<feature type="domain" description="Alcohol dehydrogenase-like C-terminal" evidence="11">
    <location>
        <begin position="187"/>
        <end position="281"/>
    </location>
</feature>
<dbReference type="Pfam" id="PF08240">
    <property type="entry name" value="ADH_N"/>
    <property type="match status" value="1"/>
</dbReference>
<evidence type="ECO:0000256" key="6">
    <source>
        <dbReference type="ARBA" id="ARBA00023002"/>
    </source>
</evidence>
<proteinExistence type="inferred from homology"/>
<name>A0ABW4FR27_9PSEU</name>
<sequence length="351" mass="35842">MPERVMQAYRLTEWGGPAKLTEVPVPVPGPGQVLVKVAGCGLCHSDLDMMGMPAQYGESLGWSMPFTLGHETAGWLAEIGPGAVVDAVEGEAVALAAAESCGRCRYCLAGQDSACPSGAAGRGYGRDGGLAEYVLVNDPRDIVPLGDLDPTTAGPLTDAGATSYHAARRVRSRLLPGATAVVIGAGGLGAFGLQFLGLLGAARVVAVDISPERRARAVELGADEAMEGVDESTTARLRERGGGAGVDVVLDFVGSDMTIAAGLGALAPGGAFGLVGAAGGGFGASWIYGLPRDGEVFTFQGSDLSDTRAVIALARAGAITNETEVFALNDVEEAYRRFDDGRLHARAVAVP</sequence>
<accession>A0ABW4FR27</accession>
<dbReference type="PANTHER" id="PTHR42940:SF8">
    <property type="entry name" value="VACUOLAR PROTEIN SORTING-ASSOCIATED PROTEIN 11"/>
    <property type="match status" value="1"/>
</dbReference>
<comment type="catalytic activity">
    <reaction evidence="8">
        <text>a primary alcohol + NAD(+) = an aldehyde + NADH + H(+)</text>
        <dbReference type="Rhea" id="RHEA:10736"/>
        <dbReference type="ChEBI" id="CHEBI:15378"/>
        <dbReference type="ChEBI" id="CHEBI:15734"/>
        <dbReference type="ChEBI" id="CHEBI:17478"/>
        <dbReference type="ChEBI" id="CHEBI:57540"/>
        <dbReference type="ChEBI" id="CHEBI:57945"/>
        <dbReference type="EC" id="1.1.1.1"/>
    </reaction>
</comment>
<dbReference type="InterPro" id="IPR011032">
    <property type="entry name" value="GroES-like_sf"/>
</dbReference>
<keyword evidence="10" id="KW-0812">Transmembrane</keyword>
<evidence type="ECO:0000256" key="3">
    <source>
        <dbReference type="ARBA" id="ARBA00013190"/>
    </source>
</evidence>
<dbReference type="Gene3D" id="3.90.180.10">
    <property type="entry name" value="Medium-chain alcohol dehydrogenases, catalytic domain"/>
    <property type="match status" value="1"/>
</dbReference>
<dbReference type="EC" id="1.1.1.1" evidence="3"/>
<comment type="caution">
    <text evidence="13">The sequence shown here is derived from an EMBL/GenBank/DDBJ whole genome shotgun (WGS) entry which is preliminary data.</text>
</comment>
<dbReference type="SUPFAM" id="SSF50129">
    <property type="entry name" value="GroES-like"/>
    <property type="match status" value="1"/>
</dbReference>
<evidence type="ECO:0000259" key="12">
    <source>
        <dbReference type="Pfam" id="PF08240"/>
    </source>
</evidence>
<evidence type="ECO:0000256" key="7">
    <source>
        <dbReference type="ARBA" id="ARBA00049164"/>
    </source>
</evidence>
<evidence type="ECO:0000256" key="1">
    <source>
        <dbReference type="ARBA" id="ARBA00001947"/>
    </source>
</evidence>
<dbReference type="InterPro" id="IPR002328">
    <property type="entry name" value="ADH_Zn_CS"/>
</dbReference>
<dbReference type="Proteomes" id="UP001597145">
    <property type="component" value="Unassembled WGS sequence"/>
</dbReference>
<keyword evidence="5 9" id="KW-0862">Zinc</keyword>
<dbReference type="RefSeq" id="WP_343978316.1">
    <property type="nucleotide sequence ID" value="NZ_BAAAJG010000010.1"/>
</dbReference>
<keyword evidence="10" id="KW-1133">Transmembrane helix</keyword>
<dbReference type="PROSITE" id="PS00059">
    <property type="entry name" value="ADH_ZINC"/>
    <property type="match status" value="1"/>
</dbReference>
<dbReference type="Gene3D" id="3.40.50.720">
    <property type="entry name" value="NAD(P)-binding Rossmann-like Domain"/>
    <property type="match status" value="1"/>
</dbReference>
<keyword evidence="4 9" id="KW-0479">Metal-binding</keyword>
<evidence type="ECO:0000256" key="8">
    <source>
        <dbReference type="ARBA" id="ARBA00049243"/>
    </source>
</evidence>
<keyword evidence="10" id="KW-0472">Membrane</keyword>
<organism evidence="13 14">
    <name type="scientific">Pseudonocardia aurantiaca</name>
    <dbReference type="NCBI Taxonomy" id="75290"/>
    <lineage>
        <taxon>Bacteria</taxon>
        <taxon>Bacillati</taxon>
        <taxon>Actinomycetota</taxon>
        <taxon>Actinomycetes</taxon>
        <taxon>Pseudonocardiales</taxon>
        <taxon>Pseudonocardiaceae</taxon>
        <taxon>Pseudonocardia</taxon>
    </lineage>
</organism>
<protein>
    <recommendedName>
        <fullName evidence="3">alcohol dehydrogenase</fullName>
        <ecNumber evidence="3">1.1.1.1</ecNumber>
    </recommendedName>
</protein>
<feature type="domain" description="Alcohol dehydrogenase-like N-terminal" evidence="12">
    <location>
        <begin position="29"/>
        <end position="145"/>
    </location>
</feature>
<keyword evidence="6" id="KW-0560">Oxidoreductase</keyword>
<feature type="transmembrane region" description="Helical" evidence="10">
    <location>
        <begin position="178"/>
        <end position="202"/>
    </location>
</feature>
<evidence type="ECO:0000313" key="13">
    <source>
        <dbReference type="EMBL" id="MFD1532695.1"/>
    </source>
</evidence>
<evidence type="ECO:0000256" key="10">
    <source>
        <dbReference type="SAM" id="Phobius"/>
    </source>
</evidence>
<dbReference type="Pfam" id="PF00107">
    <property type="entry name" value="ADH_zinc_N"/>
    <property type="match status" value="1"/>
</dbReference>
<keyword evidence="14" id="KW-1185">Reference proteome</keyword>
<gene>
    <name evidence="13" type="ORF">ACFSCY_25055</name>
</gene>
<comment type="similarity">
    <text evidence="2 9">Belongs to the zinc-containing alcohol dehydrogenase family.</text>
</comment>
<evidence type="ECO:0000256" key="9">
    <source>
        <dbReference type="RuleBase" id="RU361277"/>
    </source>
</evidence>
<reference evidence="14" key="1">
    <citation type="journal article" date="2019" name="Int. J. Syst. Evol. Microbiol.">
        <title>The Global Catalogue of Microorganisms (GCM) 10K type strain sequencing project: providing services to taxonomists for standard genome sequencing and annotation.</title>
        <authorList>
            <consortium name="The Broad Institute Genomics Platform"/>
            <consortium name="The Broad Institute Genome Sequencing Center for Infectious Disease"/>
            <person name="Wu L."/>
            <person name="Ma J."/>
        </authorList>
    </citation>
    <scope>NUCLEOTIDE SEQUENCE [LARGE SCALE GENOMIC DNA]</scope>
    <source>
        <strain evidence="14">JCM 12165</strain>
    </source>
</reference>
<dbReference type="PANTHER" id="PTHR42940">
    <property type="entry name" value="ALCOHOL DEHYDROGENASE 1-RELATED"/>
    <property type="match status" value="1"/>
</dbReference>
<dbReference type="InterPro" id="IPR013149">
    <property type="entry name" value="ADH-like_C"/>
</dbReference>
<evidence type="ECO:0000259" key="11">
    <source>
        <dbReference type="Pfam" id="PF00107"/>
    </source>
</evidence>
<evidence type="ECO:0000313" key="14">
    <source>
        <dbReference type="Proteomes" id="UP001597145"/>
    </source>
</evidence>
<dbReference type="InterPro" id="IPR013154">
    <property type="entry name" value="ADH-like_N"/>
</dbReference>